<evidence type="ECO:0000313" key="3">
    <source>
        <dbReference type="Proteomes" id="UP000299102"/>
    </source>
</evidence>
<protein>
    <submittedName>
        <fullName evidence="2">Uncharacterized protein</fullName>
    </submittedName>
</protein>
<evidence type="ECO:0000256" key="1">
    <source>
        <dbReference type="SAM" id="MobiDB-lite"/>
    </source>
</evidence>
<dbReference type="Proteomes" id="UP000299102">
    <property type="component" value="Unassembled WGS sequence"/>
</dbReference>
<comment type="caution">
    <text evidence="2">The sequence shown here is derived from an EMBL/GenBank/DDBJ whole genome shotgun (WGS) entry which is preliminary data.</text>
</comment>
<gene>
    <name evidence="2" type="ORF">EVAR_7473_1</name>
</gene>
<evidence type="ECO:0000313" key="2">
    <source>
        <dbReference type="EMBL" id="GBP70207.1"/>
    </source>
</evidence>
<organism evidence="2 3">
    <name type="scientific">Eumeta variegata</name>
    <name type="common">Bagworm moth</name>
    <name type="synonym">Eumeta japonica</name>
    <dbReference type="NCBI Taxonomy" id="151549"/>
    <lineage>
        <taxon>Eukaryota</taxon>
        <taxon>Metazoa</taxon>
        <taxon>Ecdysozoa</taxon>
        <taxon>Arthropoda</taxon>
        <taxon>Hexapoda</taxon>
        <taxon>Insecta</taxon>
        <taxon>Pterygota</taxon>
        <taxon>Neoptera</taxon>
        <taxon>Endopterygota</taxon>
        <taxon>Lepidoptera</taxon>
        <taxon>Glossata</taxon>
        <taxon>Ditrysia</taxon>
        <taxon>Tineoidea</taxon>
        <taxon>Psychidae</taxon>
        <taxon>Oiketicinae</taxon>
        <taxon>Eumeta</taxon>
    </lineage>
</organism>
<accession>A0A4C1Y6N2</accession>
<name>A0A4C1Y6N2_EUMVA</name>
<reference evidence="2 3" key="1">
    <citation type="journal article" date="2019" name="Commun. Biol.">
        <title>The bagworm genome reveals a unique fibroin gene that provides high tensile strength.</title>
        <authorList>
            <person name="Kono N."/>
            <person name="Nakamura H."/>
            <person name="Ohtoshi R."/>
            <person name="Tomita M."/>
            <person name="Numata K."/>
            <person name="Arakawa K."/>
        </authorList>
    </citation>
    <scope>NUCLEOTIDE SEQUENCE [LARGE SCALE GENOMIC DNA]</scope>
</reference>
<sequence>MPINKCTRRDTLAFQRAMYLTSVPQRQRRTRLASDNAVLWSRPPAHRTAPDFGVVAVAGSRVNAITPAKRQYIMITSRNETGSSERDAQSVGVDHISRV</sequence>
<feature type="region of interest" description="Disordered" evidence="1">
    <location>
        <begin position="78"/>
        <end position="99"/>
    </location>
</feature>
<keyword evidence="3" id="KW-1185">Reference proteome</keyword>
<dbReference type="EMBL" id="BGZK01001067">
    <property type="protein sequence ID" value="GBP70207.1"/>
    <property type="molecule type" value="Genomic_DNA"/>
</dbReference>
<dbReference type="AlphaFoldDB" id="A0A4C1Y6N2"/>
<proteinExistence type="predicted"/>